<evidence type="ECO:0000256" key="2">
    <source>
        <dbReference type="ARBA" id="ARBA00022723"/>
    </source>
</evidence>
<dbReference type="AlphaFoldDB" id="A0A9Q8Q8M1"/>
<proteinExistence type="inferred from homology"/>
<keyword evidence="2" id="KW-0479">Metal-binding</keyword>
<dbReference type="InterPro" id="IPR008972">
    <property type="entry name" value="Cupredoxin"/>
</dbReference>
<feature type="compositionally biased region" description="Polar residues" evidence="7">
    <location>
        <begin position="535"/>
        <end position="546"/>
    </location>
</feature>
<feature type="domain" description="Plastocyanin-like" evidence="10">
    <location>
        <begin position="443"/>
        <end position="534"/>
    </location>
</feature>
<evidence type="ECO:0000259" key="10">
    <source>
        <dbReference type="Pfam" id="PF07731"/>
    </source>
</evidence>
<dbReference type="InterPro" id="IPR011706">
    <property type="entry name" value="Cu-oxidase_C"/>
</dbReference>
<accession>A0A9Q8Q8M1</accession>
<dbReference type="NCBIfam" id="TIGR03390">
    <property type="entry name" value="ascorbOXfungal"/>
    <property type="match status" value="1"/>
</dbReference>
<dbReference type="PROSITE" id="PS00080">
    <property type="entry name" value="MULTICOPPER_OXIDASE2"/>
    <property type="match status" value="1"/>
</dbReference>
<keyword evidence="13" id="KW-1185">Reference proteome</keyword>
<comment type="similarity">
    <text evidence="1">Belongs to the multicopper oxidase family.</text>
</comment>
<dbReference type="EC" id="1.10.3.3" evidence="12"/>
<keyword evidence="4 12" id="KW-0560">Oxidoreductase</keyword>
<dbReference type="RefSeq" id="XP_047839074.1">
    <property type="nucleotide sequence ID" value="XM_047983104.1"/>
</dbReference>
<dbReference type="GO" id="GO:0008447">
    <property type="term" value="F:L-ascorbate oxidase activity"/>
    <property type="evidence" value="ECO:0007669"/>
    <property type="project" value="UniProtKB-EC"/>
</dbReference>
<dbReference type="InterPro" id="IPR045087">
    <property type="entry name" value="Cu-oxidase_fam"/>
</dbReference>
<feature type="region of interest" description="Disordered" evidence="7">
    <location>
        <begin position="531"/>
        <end position="569"/>
    </location>
</feature>
<organism evidence="12 13">
    <name type="scientific">Purpureocillium takamizusanense</name>
    <dbReference type="NCBI Taxonomy" id="2060973"/>
    <lineage>
        <taxon>Eukaryota</taxon>
        <taxon>Fungi</taxon>
        <taxon>Dikarya</taxon>
        <taxon>Ascomycota</taxon>
        <taxon>Pezizomycotina</taxon>
        <taxon>Sordariomycetes</taxon>
        <taxon>Hypocreomycetidae</taxon>
        <taxon>Hypocreales</taxon>
        <taxon>Ophiocordycipitaceae</taxon>
        <taxon>Purpureocillium</taxon>
    </lineage>
</organism>
<dbReference type="EMBL" id="CP086355">
    <property type="protein sequence ID" value="UNI15593.1"/>
    <property type="molecule type" value="Genomic_DNA"/>
</dbReference>
<dbReference type="KEGG" id="ptkz:JDV02_002115"/>
<evidence type="ECO:0000313" key="13">
    <source>
        <dbReference type="Proteomes" id="UP000829364"/>
    </source>
</evidence>
<dbReference type="PROSITE" id="PS00079">
    <property type="entry name" value="MULTICOPPER_OXIDASE1"/>
    <property type="match status" value="1"/>
</dbReference>
<evidence type="ECO:0000259" key="11">
    <source>
        <dbReference type="Pfam" id="PF07732"/>
    </source>
</evidence>
<evidence type="ECO:0000256" key="4">
    <source>
        <dbReference type="ARBA" id="ARBA00023002"/>
    </source>
</evidence>
<feature type="domain" description="Plastocyanin-like" evidence="9">
    <location>
        <begin position="165"/>
        <end position="323"/>
    </location>
</feature>
<feature type="domain" description="Plastocyanin-like" evidence="11">
    <location>
        <begin position="38"/>
        <end position="153"/>
    </location>
</feature>
<dbReference type="PANTHER" id="PTHR11709">
    <property type="entry name" value="MULTI-COPPER OXIDASE"/>
    <property type="match status" value="1"/>
</dbReference>
<dbReference type="Pfam" id="PF07732">
    <property type="entry name" value="Cu-oxidase_3"/>
    <property type="match status" value="1"/>
</dbReference>
<evidence type="ECO:0000313" key="12">
    <source>
        <dbReference type="EMBL" id="UNI15593.1"/>
    </source>
</evidence>
<evidence type="ECO:0000256" key="1">
    <source>
        <dbReference type="ARBA" id="ARBA00010609"/>
    </source>
</evidence>
<dbReference type="OrthoDB" id="2121828at2759"/>
<dbReference type="Gene3D" id="2.60.40.420">
    <property type="entry name" value="Cupredoxins - blue copper proteins"/>
    <property type="match status" value="3"/>
</dbReference>
<dbReference type="SUPFAM" id="SSF49503">
    <property type="entry name" value="Cupredoxins"/>
    <property type="match status" value="3"/>
</dbReference>
<sequence>MARCFGYRSLLLLFVTSAAALQYHSHDDSFQPDAVLRVTRQDVSVGGLVRSTTLVNGSTPGPELRIPEDEAVWIRVYNDMKDDNLTMHWHGLAQAAAPFSDGTPLASQWPIAPMHFFDYELKSPSGTAGTYYYHSHVGFQASTATGALIVEDDPSKPPPYAYDEERVVFLHEYWNRTDEEMEAGLEATPLKWYSEPNTWLINGKGISTASGADKESRSLHVIDVQPGKTYRFRFIAATALSLALFGFEEHNDLKIIAADGHYTKPHSVELLQMGSGQRLDALFEAKTCEELRKLDRLDYYMQLESRDRTRVVRTFAILRYENNCGFPEHVPQRVPETANPDKAPLTLPPTINGYLDYALRPLDMEDSETNRAPTAAEVTRRVILKVQQIQNQYAIWQVNNESWSEHAASPLPHTTPREPYLVALYRNRSEYLPDYDAAVANGGLDARTQTYPARLGEVIEVVWQHLGARDLQQNRSGGAGRSGTLDTHPLHAHGVHYWDMGGGDGAWDEATAEARLAGSEPVRRDTTVLYRYGESTKTAPQTNTTTGSGRGGKDDDDDDDDDEGGGNGYKEELRGWRVWRMRVEQAGVWMVHCHTLQHMVMGMQTVWVHGDAEDLMRVGRVDVEGYLEYGGDVYGNASHAPRVLHFHEME</sequence>
<keyword evidence="6" id="KW-0325">Glycoprotein</keyword>
<protein>
    <submittedName>
        <fullName evidence="12">L-ascorbate oxidase</fullName>
        <ecNumber evidence="12">1.10.3.3</ecNumber>
    </submittedName>
</protein>
<gene>
    <name evidence="12" type="ORF">JDV02_002115</name>
</gene>
<dbReference type="Pfam" id="PF07731">
    <property type="entry name" value="Cu-oxidase_2"/>
    <property type="match status" value="2"/>
</dbReference>
<dbReference type="PANTHER" id="PTHR11709:SF394">
    <property type="entry name" value="FI03373P-RELATED"/>
    <property type="match status" value="1"/>
</dbReference>
<feature type="domain" description="Plastocyanin-like" evidence="10">
    <location>
        <begin position="574"/>
        <end position="610"/>
    </location>
</feature>
<evidence type="ECO:0000256" key="8">
    <source>
        <dbReference type="SAM" id="SignalP"/>
    </source>
</evidence>
<dbReference type="InterPro" id="IPR033138">
    <property type="entry name" value="Cu_oxidase_CS"/>
</dbReference>
<dbReference type="InterPro" id="IPR002355">
    <property type="entry name" value="Cu_oxidase_Cu_BS"/>
</dbReference>
<dbReference type="Proteomes" id="UP000829364">
    <property type="component" value="Chromosome 2"/>
</dbReference>
<dbReference type="GO" id="GO:0005507">
    <property type="term" value="F:copper ion binding"/>
    <property type="evidence" value="ECO:0007669"/>
    <property type="project" value="InterPro"/>
</dbReference>
<feature type="chain" id="PRO_5040435664" evidence="8">
    <location>
        <begin position="21"/>
        <end position="650"/>
    </location>
</feature>
<evidence type="ECO:0000256" key="6">
    <source>
        <dbReference type="ARBA" id="ARBA00023180"/>
    </source>
</evidence>
<evidence type="ECO:0000256" key="7">
    <source>
        <dbReference type="SAM" id="MobiDB-lite"/>
    </source>
</evidence>
<dbReference type="GeneID" id="72064076"/>
<keyword evidence="5" id="KW-0186">Copper</keyword>
<dbReference type="InterPro" id="IPR011707">
    <property type="entry name" value="Cu-oxidase-like_N"/>
</dbReference>
<feature type="signal peptide" evidence="8">
    <location>
        <begin position="1"/>
        <end position="20"/>
    </location>
</feature>
<name>A0A9Q8Q8M1_9HYPO</name>
<reference evidence="12" key="1">
    <citation type="submission" date="2021-11" db="EMBL/GenBank/DDBJ databases">
        <title>Purpureocillium_takamizusanense_genome.</title>
        <authorList>
            <person name="Nguyen N.-H."/>
        </authorList>
    </citation>
    <scope>NUCLEOTIDE SEQUENCE</scope>
    <source>
        <strain evidence="12">PT3</strain>
    </source>
</reference>
<feature type="compositionally biased region" description="Acidic residues" evidence="7">
    <location>
        <begin position="554"/>
        <end position="564"/>
    </location>
</feature>
<evidence type="ECO:0000259" key="9">
    <source>
        <dbReference type="Pfam" id="PF00394"/>
    </source>
</evidence>
<dbReference type="Pfam" id="PF00394">
    <property type="entry name" value="Cu-oxidase"/>
    <property type="match status" value="1"/>
</dbReference>
<dbReference type="InterPro" id="IPR001117">
    <property type="entry name" value="Cu-oxidase_2nd"/>
</dbReference>
<evidence type="ECO:0000256" key="3">
    <source>
        <dbReference type="ARBA" id="ARBA00022729"/>
    </source>
</evidence>
<keyword evidence="3 8" id="KW-0732">Signal</keyword>
<evidence type="ECO:0000256" key="5">
    <source>
        <dbReference type="ARBA" id="ARBA00023008"/>
    </source>
</evidence>
<dbReference type="InterPro" id="IPR017762">
    <property type="entry name" value="Multicopper_oxidase_fun"/>
</dbReference>